<evidence type="ECO:0000313" key="1">
    <source>
        <dbReference type="EMBL" id="QJR14325.1"/>
    </source>
</evidence>
<name>A0A6M4H594_9PROT</name>
<reference evidence="1 2" key="1">
    <citation type="submission" date="2020-04" db="EMBL/GenBank/DDBJ databases">
        <title>Usitatibacter rugosus gen. nov., sp. nov. and Usitatibacter palustris sp. nov., novel members of Usitatibacteraceae fam. nov. within the order Nitrosomonadales isolated from soil.</title>
        <authorList>
            <person name="Huber K.J."/>
            <person name="Neumann-Schaal M."/>
            <person name="Geppert A."/>
            <person name="Luckner M."/>
            <person name="Wanner G."/>
            <person name="Overmann J."/>
        </authorList>
    </citation>
    <scope>NUCLEOTIDE SEQUENCE [LARGE SCALE GENOMIC DNA]</scope>
    <source>
        <strain evidence="1 2">Swamp67</strain>
    </source>
</reference>
<proteinExistence type="predicted"/>
<sequence length="158" mass="16704">MKQRTVLIAITAAGLLGAAGLGIGASATSEPSLMSRSDYQSLRDAIAKTTADDFAACETMKPVARGECLAEARASESVQLAELEVRYRGTVSAANNVHLARIDAAYQVARSKCFLLSGAGRDNCLIAAHAQKAHARMQAHAEINEAPVVARTHDRREG</sequence>
<gene>
    <name evidence="1" type="ORF">DSM104440_01121</name>
</gene>
<dbReference type="EMBL" id="CP053073">
    <property type="protein sequence ID" value="QJR14325.1"/>
    <property type="molecule type" value="Genomic_DNA"/>
</dbReference>
<dbReference type="Proteomes" id="UP000503096">
    <property type="component" value="Chromosome"/>
</dbReference>
<dbReference type="KEGG" id="upl:DSM104440_01121"/>
<dbReference type="RefSeq" id="WP_171161092.1">
    <property type="nucleotide sequence ID" value="NZ_CP053073.1"/>
</dbReference>
<evidence type="ECO:0000313" key="2">
    <source>
        <dbReference type="Proteomes" id="UP000503096"/>
    </source>
</evidence>
<organism evidence="1 2">
    <name type="scientific">Usitatibacter palustris</name>
    <dbReference type="NCBI Taxonomy" id="2732487"/>
    <lineage>
        <taxon>Bacteria</taxon>
        <taxon>Pseudomonadati</taxon>
        <taxon>Pseudomonadota</taxon>
        <taxon>Betaproteobacteria</taxon>
        <taxon>Nitrosomonadales</taxon>
        <taxon>Usitatibacteraceae</taxon>
        <taxon>Usitatibacter</taxon>
    </lineage>
</organism>
<accession>A0A6M4H594</accession>
<dbReference type="InParanoid" id="A0A6M4H594"/>
<dbReference type="AlphaFoldDB" id="A0A6M4H594"/>
<protein>
    <submittedName>
        <fullName evidence="1">Uncharacterized protein</fullName>
    </submittedName>
</protein>
<keyword evidence="2" id="KW-1185">Reference proteome</keyword>